<evidence type="ECO:0000256" key="6">
    <source>
        <dbReference type="SAM" id="MobiDB-lite"/>
    </source>
</evidence>
<keyword evidence="9" id="KW-1185">Reference proteome</keyword>
<gene>
    <name evidence="8" type="ORF">XNOV1_A012393</name>
</gene>
<feature type="signal peptide" evidence="7">
    <location>
        <begin position="1"/>
        <end position="23"/>
    </location>
</feature>
<evidence type="ECO:0000256" key="1">
    <source>
        <dbReference type="ARBA" id="ARBA00004613"/>
    </source>
</evidence>
<dbReference type="AlphaFoldDB" id="A0AAV1F5B1"/>
<dbReference type="InterPro" id="IPR051665">
    <property type="entry name" value="Adrenomedullin-reg_peptide"/>
</dbReference>
<evidence type="ECO:0000256" key="5">
    <source>
        <dbReference type="ARBA" id="ARBA00023157"/>
    </source>
</evidence>
<keyword evidence="3" id="KW-0964">Secreted</keyword>
<feature type="compositionally biased region" description="Polar residues" evidence="6">
    <location>
        <begin position="65"/>
        <end position="83"/>
    </location>
</feature>
<evidence type="ECO:0000313" key="9">
    <source>
        <dbReference type="Proteomes" id="UP001178508"/>
    </source>
</evidence>
<dbReference type="PANTHER" id="PTHR23414:SF3">
    <property type="entry name" value="PRO-ADRENOMEDULLIN"/>
    <property type="match status" value="1"/>
</dbReference>
<dbReference type="Proteomes" id="UP001178508">
    <property type="component" value="Chromosome 5"/>
</dbReference>
<evidence type="ECO:0000256" key="3">
    <source>
        <dbReference type="ARBA" id="ARBA00022525"/>
    </source>
</evidence>
<dbReference type="Pfam" id="PF00214">
    <property type="entry name" value="Calc_CGRP_IAPP"/>
    <property type="match status" value="1"/>
</dbReference>
<dbReference type="PANTHER" id="PTHR23414">
    <property type="entry name" value="ADRENOMEDULLIN, ADM"/>
    <property type="match status" value="1"/>
</dbReference>
<evidence type="ECO:0000256" key="2">
    <source>
        <dbReference type="ARBA" id="ARBA00010575"/>
    </source>
</evidence>
<dbReference type="GO" id="GO:0003073">
    <property type="term" value="P:regulation of systemic arterial blood pressure"/>
    <property type="evidence" value="ECO:0007669"/>
    <property type="project" value="TreeGrafter"/>
</dbReference>
<dbReference type="GO" id="GO:0007189">
    <property type="term" value="P:adenylate cyclase-activating G protein-coupled receptor signaling pathway"/>
    <property type="evidence" value="ECO:0007669"/>
    <property type="project" value="TreeGrafter"/>
</dbReference>
<keyword evidence="4 7" id="KW-0732">Signal</keyword>
<dbReference type="InterPro" id="IPR021116">
    <property type="entry name" value="Calcitonin/adrenomedullin"/>
</dbReference>
<evidence type="ECO:0000256" key="4">
    <source>
        <dbReference type="ARBA" id="ARBA00022729"/>
    </source>
</evidence>
<accession>A0AAV1F5B1</accession>
<evidence type="ECO:0000256" key="7">
    <source>
        <dbReference type="SAM" id="SignalP"/>
    </source>
</evidence>
<sequence length="173" mass="19195">MKLALQTVICCCVFTTVLPLVEGATEELNTSLKKRLKVWLHGRMKRDLRDSLLTADELCAEILNGPQQGDTENNVSPSPSTGLDNRPRRSASSKSAGCVLITCSYHDLLYKLHQLNSKVTVSAPKDKLDPTGYGRRRRSLLDGVQLALKTGRERRGATAGHRVHRFRSKRTVA</sequence>
<reference evidence="8" key="1">
    <citation type="submission" date="2023-08" db="EMBL/GenBank/DDBJ databases">
        <authorList>
            <person name="Alioto T."/>
            <person name="Alioto T."/>
            <person name="Gomez Garrido J."/>
        </authorList>
    </citation>
    <scope>NUCLEOTIDE SEQUENCE</scope>
</reference>
<dbReference type="GO" id="GO:0005615">
    <property type="term" value="C:extracellular space"/>
    <property type="evidence" value="ECO:0007669"/>
    <property type="project" value="TreeGrafter"/>
</dbReference>
<protein>
    <submittedName>
        <fullName evidence="8">ADM-like</fullName>
    </submittedName>
</protein>
<feature type="region of interest" description="Disordered" evidence="6">
    <location>
        <begin position="65"/>
        <end position="91"/>
    </location>
</feature>
<dbReference type="GO" id="GO:0010460">
    <property type="term" value="P:positive regulation of heart rate"/>
    <property type="evidence" value="ECO:0007669"/>
    <property type="project" value="TreeGrafter"/>
</dbReference>
<dbReference type="EMBL" id="OY660868">
    <property type="protein sequence ID" value="CAJ1056149.1"/>
    <property type="molecule type" value="Genomic_DNA"/>
</dbReference>
<proteinExistence type="inferred from homology"/>
<feature type="chain" id="PRO_5043874999" evidence="7">
    <location>
        <begin position="24"/>
        <end position="173"/>
    </location>
</feature>
<name>A0AAV1F5B1_XYRNO</name>
<keyword evidence="5" id="KW-1015">Disulfide bond</keyword>
<comment type="subcellular location">
    <subcellularLocation>
        <location evidence="1">Secreted</location>
    </subcellularLocation>
</comment>
<dbReference type="GO" id="GO:1990410">
    <property type="term" value="P:adrenomedullin receptor signaling pathway"/>
    <property type="evidence" value="ECO:0007669"/>
    <property type="project" value="TreeGrafter"/>
</dbReference>
<dbReference type="GO" id="GO:0031700">
    <property type="term" value="F:adrenomedullin receptor binding"/>
    <property type="evidence" value="ECO:0007669"/>
    <property type="project" value="TreeGrafter"/>
</dbReference>
<dbReference type="GO" id="GO:0005179">
    <property type="term" value="F:hormone activity"/>
    <property type="evidence" value="ECO:0007669"/>
    <property type="project" value="InterPro"/>
</dbReference>
<evidence type="ECO:0000313" key="8">
    <source>
        <dbReference type="EMBL" id="CAJ1056149.1"/>
    </source>
</evidence>
<organism evidence="8 9">
    <name type="scientific">Xyrichtys novacula</name>
    <name type="common">Pearly razorfish</name>
    <name type="synonym">Hemipteronotus novacula</name>
    <dbReference type="NCBI Taxonomy" id="13765"/>
    <lineage>
        <taxon>Eukaryota</taxon>
        <taxon>Metazoa</taxon>
        <taxon>Chordata</taxon>
        <taxon>Craniata</taxon>
        <taxon>Vertebrata</taxon>
        <taxon>Euteleostomi</taxon>
        <taxon>Actinopterygii</taxon>
        <taxon>Neopterygii</taxon>
        <taxon>Teleostei</taxon>
        <taxon>Neoteleostei</taxon>
        <taxon>Acanthomorphata</taxon>
        <taxon>Eupercaria</taxon>
        <taxon>Labriformes</taxon>
        <taxon>Labridae</taxon>
        <taxon>Xyrichtys</taxon>
    </lineage>
</organism>
<comment type="similarity">
    <text evidence="2">Belongs to the adrenomedullin family.</text>
</comment>